<proteinExistence type="predicted"/>
<dbReference type="Proteomes" id="UP000824120">
    <property type="component" value="Chromosome 8"/>
</dbReference>
<sequence>MTINRLQLIASRRRHEAPSTSQNMSKKRVLIYSAESSVPTSDICKGDALMDLESGAKIVNIDNNLVDPQLCSTMTYDIYNHLRASKANKRPSTYFMAKVQKDVNPGMRAILIN</sequence>
<organism evidence="1 2">
    <name type="scientific">Solanum commersonii</name>
    <name type="common">Commerson's wild potato</name>
    <name type="synonym">Commerson's nightshade</name>
    <dbReference type="NCBI Taxonomy" id="4109"/>
    <lineage>
        <taxon>Eukaryota</taxon>
        <taxon>Viridiplantae</taxon>
        <taxon>Streptophyta</taxon>
        <taxon>Embryophyta</taxon>
        <taxon>Tracheophyta</taxon>
        <taxon>Spermatophyta</taxon>
        <taxon>Magnoliopsida</taxon>
        <taxon>eudicotyledons</taxon>
        <taxon>Gunneridae</taxon>
        <taxon>Pentapetalae</taxon>
        <taxon>asterids</taxon>
        <taxon>lamiids</taxon>
        <taxon>Solanales</taxon>
        <taxon>Solanaceae</taxon>
        <taxon>Solanoideae</taxon>
        <taxon>Solaneae</taxon>
        <taxon>Solanum</taxon>
    </lineage>
</organism>
<dbReference type="SUPFAM" id="SSF47954">
    <property type="entry name" value="Cyclin-like"/>
    <property type="match status" value="1"/>
</dbReference>
<dbReference type="AlphaFoldDB" id="A0A9J5XTH8"/>
<protein>
    <submittedName>
        <fullName evidence="1">Uncharacterized protein</fullName>
    </submittedName>
</protein>
<accession>A0A9J5XTH8</accession>
<dbReference type="EMBL" id="JACXVP010000008">
    <property type="protein sequence ID" value="KAG5591141.1"/>
    <property type="molecule type" value="Genomic_DNA"/>
</dbReference>
<evidence type="ECO:0000313" key="2">
    <source>
        <dbReference type="Proteomes" id="UP000824120"/>
    </source>
</evidence>
<dbReference type="OrthoDB" id="5590282at2759"/>
<gene>
    <name evidence="1" type="ORF">H5410_041655</name>
</gene>
<comment type="caution">
    <text evidence="1">The sequence shown here is derived from an EMBL/GenBank/DDBJ whole genome shotgun (WGS) entry which is preliminary data.</text>
</comment>
<keyword evidence="2" id="KW-1185">Reference proteome</keyword>
<reference evidence="1 2" key="1">
    <citation type="submission" date="2020-09" db="EMBL/GenBank/DDBJ databases">
        <title>De no assembly of potato wild relative species, Solanum commersonii.</title>
        <authorList>
            <person name="Cho K."/>
        </authorList>
    </citation>
    <scope>NUCLEOTIDE SEQUENCE [LARGE SCALE GENOMIC DNA]</scope>
    <source>
        <strain evidence="1">LZ3.2</strain>
        <tissue evidence="1">Leaf</tissue>
    </source>
</reference>
<dbReference type="InterPro" id="IPR036915">
    <property type="entry name" value="Cyclin-like_sf"/>
</dbReference>
<evidence type="ECO:0000313" key="1">
    <source>
        <dbReference type="EMBL" id="KAG5591141.1"/>
    </source>
</evidence>
<name>A0A9J5XTH8_SOLCO</name>